<accession>A0A1W2WIY1</accession>
<reference evidence="2" key="4">
    <citation type="submission" date="2025-09" db="UniProtKB">
        <authorList>
            <consortium name="Ensembl"/>
        </authorList>
    </citation>
    <scope>IDENTIFICATION</scope>
</reference>
<feature type="region of interest" description="Disordered" evidence="1">
    <location>
        <begin position="1"/>
        <end position="119"/>
    </location>
</feature>
<feature type="compositionally biased region" description="Basic residues" evidence="1">
    <location>
        <begin position="84"/>
        <end position="97"/>
    </location>
</feature>
<dbReference type="RefSeq" id="XP_002131940.1">
    <property type="nucleotide sequence ID" value="XM_002131904.4"/>
</dbReference>
<evidence type="ECO:0000313" key="3">
    <source>
        <dbReference type="Proteomes" id="UP000008144"/>
    </source>
</evidence>
<feature type="compositionally biased region" description="Basic and acidic residues" evidence="1">
    <location>
        <begin position="24"/>
        <end position="56"/>
    </location>
</feature>
<reference evidence="2" key="3">
    <citation type="submission" date="2025-08" db="UniProtKB">
        <authorList>
            <consortium name="Ensembl"/>
        </authorList>
    </citation>
    <scope>IDENTIFICATION</scope>
</reference>
<feature type="compositionally biased region" description="Basic residues" evidence="1">
    <location>
        <begin position="9"/>
        <end position="23"/>
    </location>
</feature>
<dbReference type="EMBL" id="EAAA01002606">
    <property type="status" value="NOT_ANNOTATED_CDS"/>
    <property type="molecule type" value="Genomic_DNA"/>
</dbReference>
<gene>
    <name evidence="2" type="primary">LOC100175343</name>
</gene>
<dbReference type="GeneID" id="100175343"/>
<protein>
    <submittedName>
        <fullName evidence="2">Uncharacterized LOC100175343</fullName>
    </submittedName>
</protein>
<reference evidence="2" key="2">
    <citation type="journal article" date="2008" name="Genome Biol.">
        <title>Improved genome assembly and evidence-based global gene model set for the chordate Ciona intestinalis: new insight into intron and operon populations.</title>
        <authorList>
            <person name="Satou Y."/>
            <person name="Mineta K."/>
            <person name="Ogasawara M."/>
            <person name="Sasakura Y."/>
            <person name="Shoguchi E."/>
            <person name="Ueno K."/>
            <person name="Yamada L."/>
            <person name="Matsumoto J."/>
            <person name="Wasserscheid J."/>
            <person name="Dewar K."/>
            <person name="Wiley G.B."/>
            <person name="Macmil S.L."/>
            <person name="Roe B.A."/>
            <person name="Zeller R.W."/>
            <person name="Hastings K.E."/>
            <person name="Lemaire P."/>
            <person name="Lindquist E."/>
            <person name="Endo T."/>
            <person name="Hotta K."/>
            <person name="Inaba K."/>
        </authorList>
    </citation>
    <scope>NUCLEOTIDE SEQUENCE [LARGE SCALE GENOMIC DNA]</scope>
    <source>
        <strain evidence="2">wild type</strain>
    </source>
</reference>
<dbReference type="InParanoid" id="F6ZFP1"/>
<keyword evidence="3" id="KW-1185">Reference proteome</keyword>
<feature type="compositionally biased region" description="Basic residues" evidence="1">
    <location>
        <begin position="57"/>
        <end position="68"/>
    </location>
</feature>
<evidence type="ECO:0000256" key="1">
    <source>
        <dbReference type="SAM" id="MobiDB-lite"/>
    </source>
</evidence>
<dbReference type="AlphaFoldDB" id="F6ZFP1"/>
<dbReference type="Proteomes" id="UP000008144">
    <property type="component" value="Chromosome 8"/>
</dbReference>
<organism evidence="2 3">
    <name type="scientific">Ciona intestinalis</name>
    <name type="common">Transparent sea squirt</name>
    <name type="synonym">Ascidia intestinalis</name>
    <dbReference type="NCBI Taxonomy" id="7719"/>
    <lineage>
        <taxon>Eukaryota</taxon>
        <taxon>Metazoa</taxon>
        <taxon>Chordata</taxon>
        <taxon>Tunicata</taxon>
        <taxon>Ascidiacea</taxon>
        <taxon>Phlebobranchia</taxon>
        <taxon>Cionidae</taxon>
        <taxon>Ciona</taxon>
    </lineage>
</organism>
<feature type="region of interest" description="Disordered" evidence="1">
    <location>
        <begin position="179"/>
        <end position="212"/>
    </location>
</feature>
<feature type="compositionally biased region" description="Basic and acidic residues" evidence="1">
    <location>
        <begin position="98"/>
        <end position="112"/>
    </location>
</feature>
<reference evidence="3" key="1">
    <citation type="journal article" date="2002" name="Science">
        <title>The draft genome of Ciona intestinalis: insights into chordate and vertebrate origins.</title>
        <authorList>
            <person name="Dehal P."/>
            <person name="Satou Y."/>
            <person name="Campbell R.K."/>
            <person name="Chapman J."/>
            <person name="Degnan B."/>
            <person name="De Tomaso A."/>
            <person name="Davidson B."/>
            <person name="Di Gregorio A."/>
            <person name="Gelpke M."/>
            <person name="Goodstein D.M."/>
            <person name="Harafuji N."/>
            <person name="Hastings K.E."/>
            <person name="Ho I."/>
            <person name="Hotta K."/>
            <person name="Huang W."/>
            <person name="Kawashima T."/>
            <person name="Lemaire P."/>
            <person name="Martinez D."/>
            <person name="Meinertzhagen I.A."/>
            <person name="Necula S."/>
            <person name="Nonaka M."/>
            <person name="Putnam N."/>
            <person name="Rash S."/>
            <person name="Saiga H."/>
            <person name="Satake M."/>
            <person name="Terry A."/>
            <person name="Yamada L."/>
            <person name="Wang H.G."/>
            <person name="Awazu S."/>
            <person name="Azumi K."/>
            <person name="Boore J."/>
            <person name="Branno M."/>
            <person name="Chin-Bow S."/>
            <person name="DeSantis R."/>
            <person name="Doyle S."/>
            <person name="Francino P."/>
            <person name="Keys D.N."/>
            <person name="Haga S."/>
            <person name="Hayashi H."/>
            <person name="Hino K."/>
            <person name="Imai K.S."/>
            <person name="Inaba K."/>
            <person name="Kano S."/>
            <person name="Kobayashi K."/>
            <person name="Kobayashi M."/>
            <person name="Lee B.I."/>
            <person name="Makabe K.W."/>
            <person name="Manohar C."/>
            <person name="Matassi G."/>
            <person name="Medina M."/>
            <person name="Mochizuki Y."/>
            <person name="Mount S."/>
            <person name="Morishita T."/>
            <person name="Miura S."/>
            <person name="Nakayama A."/>
            <person name="Nishizaka S."/>
            <person name="Nomoto H."/>
            <person name="Ohta F."/>
            <person name="Oishi K."/>
            <person name="Rigoutsos I."/>
            <person name="Sano M."/>
            <person name="Sasaki A."/>
            <person name="Sasakura Y."/>
            <person name="Shoguchi E."/>
            <person name="Shin-i T."/>
            <person name="Spagnuolo A."/>
            <person name="Stainier D."/>
            <person name="Suzuki M.M."/>
            <person name="Tassy O."/>
            <person name="Takatori N."/>
            <person name="Tokuoka M."/>
            <person name="Yagi K."/>
            <person name="Yoshizaki F."/>
            <person name="Wada S."/>
            <person name="Zhang C."/>
            <person name="Hyatt P.D."/>
            <person name="Larimer F."/>
            <person name="Detter C."/>
            <person name="Doggett N."/>
            <person name="Glavina T."/>
            <person name="Hawkins T."/>
            <person name="Richardson P."/>
            <person name="Lucas S."/>
            <person name="Kohara Y."/>
            <person name="Levine M."/>
            <person name="Satoh N."/>
            <person name="Rokhsar D.S."/>
        </authorList>
    </citation>
    <scope>NUCLEOTIDE SEQUENCE [LARGE SCALE GENOMIC DNA]</scope>
</reference>
<proteinExistence type="predicted"/>
<name>F6ZFP1_CIOIN</name>
<evidence type="ECO:0000313" key="2">
    <source>
        <dbReference type="Ensembl" id="ENSCINP00000024528.2"/>
    </source>
</evidence>
<sequence>MGNANGTDRKRRKWKDKKKICTKVRKESNQDDERSYHGDKYDRLKRALALEKDVHGKKPRLKKTKVRRVQNESVCSDESSAAKIRNRRKNNRPKRGKVNKEKNKQDKFHKPEAVGQNRASQFEREFKMGAKLSPSKRCIKWLCEQPSVSDWSKGATPSTVSVQCTAGTSKYVKLALPNKKRGENSEGKNVPAASGKRCKKDRMRKGKTRKRTAGSKICLRKNSCIFKKSAKKRKHKKKRKDVNVKTICKECVRNKWKSRLEQTRKKSKFIYEKKHRTGHYLSREKGSTSLGWAILQVIARLENHNKAYPLKILEQLKSKWKFTELNLVGLNSALEWMRKHKLLLCKVTRNRDDQFQVNKSNPSFEKRLKKLCKDDKQVPRLQFQSGIPHCVSINTQLKQKHHLK</sequence>
<feature type="compositionally biased region" description="Basic residues" evidence="1">
    <location>
        <begin position="196"/>
        <end position="212"/>
    </location>
</feature>
<dbReference type="HOGENOM" id="CLU_681452_0_0_1"/>
<accession>F6ZFP1</accession>
<dbReference type="Ensembl" id="ENSCINT00000024774.2">
    <property type="protein sequence ID" value="ENSCINP00000024528.2"/>
    <property type="gene ID" value="ENSCING00000010008.3"/>
</dbReference>
<dbReference type="OMA" id="KTICKEC"/>
<dbReference type="GeneTree" id="ENSGT00530000067603"/>
<dbReference type="KEGG" id="cin:100175343"/>